<keyword evidence="10" id="KW-1185">Reference proteome</keyword>
<feature type="region of interest" description="Disordered" evidence="8">
    <location>
        <begin position="37"/>
        <end position="64"/>
    </location>
</feature>
<dbReference type="GO" id="GO:0005762">
    <property type="term" value="C:mitochondrial large ribosomal subunit"/>
    <property type="evidence" value="ECO:0007669"/>
    <property type="project" value="TreeGrafter"/>
</dbReference>
<gene>
    <name evidence="9" type="ORF">E0L32_004809</name>
</gene>
<evidence type="ECO:0000256" key="6">
    <source>
        <dbReference type="ARBA" id="ARBA00035289"/>
    </source>
</evidence>
<dbReference type="Proteomes" id="UP000319257">
    <property type="component" value="Unassembled WGS sequence"/>
</dbReference>
<sequence>MAAHIQARTAMGRTIQVLKASPARPQSTSTSPFLMLSPSSQPRMQQTSAFSTTQNLCKRRRHKTRDNNRLRGVSTIRRSGPREFLSVSNDELPRPRPASELPPVEVDPNHGLWDFFYDKKLLQSPAEDSAHGRAWSVEELRRKSWDDLHKLWWVCVKERNRIATASYAREKAEIGFGEHEASERDEVVRKTMRAIKHTLTERYYAWEDAVEVAKSDPEINLSGDGVAFTPLEYLEEEGSEALEEEVAEGASGKKDAQSVDASTLAASGKTAADAPRV</sequence>
<dbReference type="GO" id="GO:0003735">
    <property type="term" value="F:structural constituent of ribosome"/>
    <property type="evidence" value="ECO:0007669"/>
    <property type="project" value="InterPro"/>
</dbReference>
<protein>
    <recommendedName>
        <fullName evidence="6">Large ribosomal subunit protein uL29m</fullName>
    </recommendedName>
    <alternativeName>
        <fullName evidence="7">54S ribosomal protein L4, mitochondrial</fullName>
    </alternativeName>
</protein>
<comment type="caution">
    <text evidence="9">The sequence shown here is derived from an EMBL/GenBank/DDBJ whole genome shotgun (WGS) entry which is preliminary data.</text>
</comment>
<evidence type="ECO:0000256" key="5">
    <source>
        <dbReference type="ARBA" id="ARBA00023274"/>
    </source>
</evidence>
<proteinExistence type="inferred from homology"/>
<accession>A0A507BC51</accession>
<dbReference type="EMBL" id="SKBQ01000024">
    <property type="protein sequence ID" value="TPX14979.1"/>
    <property type="molecule type" value="Genomic_DNA"/>
</dbReference>
<dbReference type="STRING" id="1093900.A0A507BC51"/>
<dbReference type="OrthoDB" id="270763at2759"/>
<name>A0A507BC51_9PEZI</name>
<organism evidence="9 10">
    <name type="scientific">Thyridium curvatum</name>
    <dbReference type="NCBI Taxonomy" id="1093900"/>
    <lineage>
        <taxon>Eukaryota</taxon>
        <taxon>Fungi</taxon>
        <taxon>Dikarya</taxon>
        <taxon>Ascomycota</taxon>
        <taxon>Pezizomycotina</taxon>
        <taxon>Sordariomycetes</taxon>
        <taxon>Sordariomycetidae</taxon>
        <taxon>Thyridiales</taxon>
        <taxon>Thyridiaceae</taxon>
        <taxon>Thyridium</taxon>
    </lineage>
</organism>
<dbReference type="GeneID" id="41972256"/>
<dbReference type="Pfam" id="PF06984">
    <property type="entry name" value="MRP-L47"/>
    <property type="match status" value="1"/>
</dbReference>
<dbReference type="AlphaFoldDB" id="A0A507BC51"/>
<evidence type="ECO:0000313" key="10">
    <source>
        <dbReference type="Proteomes" id="UP000319257"/>
    </source>
</evidence>
<dbReference type="GO" id="GO:0032543">
    <property type="term" value="P:mitochondrial translation"/>
    <property type="evidence" value="ECO:0007669"/>
    <property type="project" value="TreeGrafter"/>
</dbReference>
<dbReference type="InterPro" id="IPR010729">
    <property type="entry name" value="Ribosomal_uL29_mit"/>
</dbReference>
<feature type="compositionally biased region" description="Polar residues" evidence="8">
    <location>
        <begin position="37"/>
        <end position="56"/>
    </location>
</feature>
<dbReference type="PANTHER" id="PTHR21183:SF18">
    <property type="entry name" value="LARGE RIBOSOMAL SUBUNIT PROTEIN UL29M"/>
    <property type="match status" value="1"/>
</dbReference>
<keyword evidence="3" id="KW-0689">Ribosomal protein</keyword>
<evidence type="ECO:0000256" key="2">
    <source>
        <dbReference type="ARBA" id="ARBA00009254"/>
    </source>
</evidence>
<dbReference type="Gene3D" id="6.10.330.20">
    <property type="match status" value="1"/>
</dbReference>
<evidence type="ECO:0000256" key="7">
    <source>
        <dbReference type="ARBA" id="ARBA00035399"/>
    </source>
</evidence>
<evidence type="ECO:0000256" key="8">
    <source>
        <dbReference type="SAM" id="MobiDB-lite"/>
    </source>
</evidence>
<evidence type="ECO:0000256" key="1">
    <source>
        <dbReference type="ARBA" id="ARBA00004173"/>
    </source>
</evidence>
<keyword evidence="5" id="KW-0687">Ribonucleoprotein</keyword>
<feature type="region of interest" description="Disordered" evidence="8">
    <location>
        <begin position="82"/>
        <end position="105"/>
    </location>
</feature>
<evidence type="ECO:0000256" key="4">
    <source>
        <dbReference type="ARBA" id="ARBA00023128"/>
    </source>
</evidence>
<dbReference type="InterPro" id="IPR038340">
    <property type="entry name" value="MRP-L47_sf"/>
</dbReference>
<evidence type="ECO:0000256" key="3">
    <source>
        <dbReference type="ARBA" id="ARBA00022980"/>
    </source>
</evidence>
<keyword evidence="4" id="KW-0496">Mitochondrion</keyword>
<dbReference type="PANTHER" id="PTHR21183">
    <property type="entry name" value="RIBOSOMAL PROTEIN L47, MITOCHONDRIAL-RELATED"/>
    <property type="match status" value="1"/>
</dbReference>
<reference evidence="9 10" key="1">
    <citation type="submission" date="2019-06" db="EMBL/GenBank/DDBJ databases">
        <title>Draft genome sequence of the filamentous fungus Phialemoniopsis curvata isolated from diesel fuel.</title>
        <authorList>
            <person name="Varaljay V.A."/>
            <person name="Lyon W.J."/>
            <person name="Crouch A.L."/>
            <person name="Drake C.E."/>
            <person name="Hollomon J.M."/>
            <person name="Nadeau L.J."/>
            <person name="Nunn H.S."/>
            <person name="Stevenson B.S."/>
            <person name="Bojanowski C.L."/>
            <person name="Crookes-Goodson W.J."/>
        </authorList>
    </citation>
    <scope>NUCLEOTIDE SEQUENCE [LARGE SCALE GENOMIC DNA]</scope>
    <source>
        <strain evidence="9 10">D216</strain>
    </source>
</reference>
<dbReference type="InParanoid" id="A0A507BC51"/>
<evidence type="ECO:0000313" key="9">
    <source>
        <dbReference type="EMBL" id="TPX14979.1"/>
    </source>
</evidence>
<dbReference type="RefSeq" id="XP_030996690.1">
    <property type="nucleotide sequence ID" value="XM_031139261.1"/>
</dbReference>
<comment type="similarity">
    <text evidence="2">Belongs to the universal ribosomal protein uL29 family.</text>
</comment>
<comment type="subcellular location">
    <subcellularLocation>
        <location evidence="1">Mitochondrion</location>
    </subcellularLocation>
</comment>
<feature type="region of interest" description="Disordered" evidence="8">
    <location>
        <begin position="239"/>
        <end position="277"/>
    </location>
</feature>